<keyword evidence="1" id="KW-0812">Transmembrane</keyword>
<dbReference type="AlphaFoldDB" id="A0A1F5YNM4"/>
<protein>
    <recommendedName>
        <fullName evidence="4">Carboxypeptidase regulatory-like domain-containing protein</fullName>
    </recommendedName>
</protein>
<feature type="transmembrane region" description="Helical" evidence="1">
    <location>
        <begin position="167"/>
        <end position="184"/>
    </location>
</feature>
<proteinExistence type="predicted"/>
<name>A0A1F5YNM4_9BACT</name>
<dbReference type="SUPFAM" id="SSF49464">
    <property type="entry name" value="Carboxypeptidase regulatory domain-like"/>
    <property type="match status" value="1"/>
</dbReference>
<gene>
    <name evidence="2" type="ORF">A2Z33_00240</name>
</gene>
<accession>A0A1F5YNM4</accession>
<dbReference type="InterPro" id="IPR008969">
    <property type="entry name" value="CarboxyPept-like_regulatory"/>
</dbReference>
<dbReference type="Proteomes" id="UP000178448">
    <property type="component" value="Unassembled WGS sequence"/>
</dbReference>
<dbReference type="EMBL" id="MFJD01000010">
    <property type="protein sequence ID" value="OGG01755.1"/>
    <property type="molecule type" value="Genomic_DNA"/>
</dbReference>
<evidence type="ECO:0000313" key="2">
    <source>
        <dbReference type="EMBL" id="OGG01755.1"/>
    </source>
</evidence>
<feature type="transmembrane region" description="Helical" evidence="1">
    <location>
        <begin position="140"/>
        <end position="161"/>
    </location>
</feature>
<evidence type="ECO:0000313" key="3">
    <source>
        <dbReference type="Proteomes" id="UP000178448"/>
    </source>
</evidence>
<keyword evidence="1" id="KW-1133">Transmembrane helix</keyword>
<organism evidence="2 3">
    <name type="scientific">Candidatus Gottesmanbacteria bacterium RBG_16_52_11</name>
    <dbReference type="NCBI Taxonomy" id="1798374"/>
    <lineage>
        <taxon>Bacteria</taxon>
        <taxon>Candidatus Gottesmaniibacteriota</taxon>
    </lineage>
</organism>
<evidence type="ECO:0008006" key="4">
    <source>
        <dbReference type="Google" id="ProtNLM"/>
    </source>
</evidence>
<comment type="caution">
    <text evidence="2">The sequence shown here is derived from an EMBL/GenBank/DDBJ whole genome shotgun (WGS) entry which is preliminary data.</text>
</comment>
<evidence type="ECO:0000256" key="1">
    <source>
        <dbReference type="SAM" id="Phobius"/>
    </source>
</evidence>
<sequence length="194" mass="21957">MSLVTNLHRIKLSFEGLIILTEKKLRRLLFNQKPSTLLIGFVESAAGGMPVHHASAFLVNRSTKAVVSRDITNDLGEFHLKVTPGNDYDLVIRKPGFDNARYMIGADVLFENHPPFVLKPETRLTFPPVLDFSLSIGRGVFRATSDVLLFAVGIFNVLLFIRLGARVLPLWVITALNTFLWLRYHWVQWKSGNK</sequence>
<reference evidence="2 3" key="1">
    <citation type="journal article" date="2016" name="Nat. Commun.">
        <title>Thousands of microbial genomes shed light on interconnected biogeochemical processes in an aquifer system.</title>
        <authorList>
            <person name="Anantharaman K."/>
            <person name="Brown C.T."/>
            <person name="Hug L.A."/>
            <person name="Sharon I."/>
            <person name="Castelle C.J."/>
            <person name="Probst A.J."/>
            <person name="Thomas B.C."/>
            <person name="Singh A."/>
            <person name="Wilkins M.J."/>
            <person name="Karaoz U."/>
            <person name="Brodie E.L."/>
            <person name="Williams K.H."/>
            <person name="Hubbard S.S."/>
            <person name="Banfield J.F."/>
        </authorList>
    </citation>
    <scope>NUCLEOTIDE SEQUENCE [LARGE SCALE GENOMIC DNA]</scope>
</reference>
<keyword evidence="1" id="KW-0472">Membrane</keyword>